<keyword evidence="1 2" id="KW-0597">Phosphoprotein</keyword>
<accession>A0A081BYM3</accession>
<dbReference type="EMBL" id="DF820466">
    <property type="protein sequence ID" value="GAK57428.1"/>
    <property type="molecule type" value="Genomic_DNA"/>
</dbReference>
<name>A0A081BYM3_VECG1</name>
<dbReference type="AlphaFoldDB" id="A0A081BYM3"/>
<sequence length="126" mass="14298">MEVMPKQILIVDDSEMTRRLISTAVRTLGDIEYEEAKDGFEAIQKLATKAFDLLFVDINMPNINGLELIDYCKQSEQYYKIPIVIISTEDSLKDQAKGLELGAAEFLLKPIQLNRLIDVIKTTFGK</sequence>
<organism evidence="4">
    <name type="scientific">Vecturithrix granuli</name>
    <dbReference type="NCBI Taxonomy" id="1499967"/>
    <lineage>
        <taxon>Bacteria</taxon>
        <taxon>Candidatus Moduliflexota</taxon>
        <taxon>Candidatus Vecturitrichia</taxon>
        <taxon>Candidatus Vecturitrichales</taxon>
        <taxon>Candidatus Vecturitrichaceae</taxon>
        <taxon>Candidatus Vecturithrix</taxon>
    </lineage>
</organism>
<evidence type="ECO:0000313" key="5">
    <source>
        <dbReference type="Proteomes" id="UP000030661"/>
    </source>
</evidence>
<feature type="modified residue" description="4-aspartylphosphate" evidence="2">
    <location>
        <position position="57"/>
    </location>
</feature>
<evidence type="ECO:0000256" key="2">
    <source>
        <dbReference type="PROSITE-ProRule" id="PRU00169"/>
    </source>
</evidence>
<dbReference type="PANTHER" id="PTHR44591">
    <property type="entry name" value="STRESS RESPONSE REGULATOR PROTEIN 1"/>
    <property type="match status" value="1"/>
</dbReference>
<dbReference type="STRING" id="1499967.U27_04395"/>
<dbReference type="eggNOG" id="COG0745">
    <property type="taxonomic scope" value="Bacteria"/>
</dbReference>
<evidence type="ECO:0000259" key="3">
    <source>
        <dbReference type="PROSITE" id="PS50110"/>
    </source>
</evidence>
<reference evidence="4" key="1">
    <citation type="journal article" date="2015" name="PeerJ">
        <title>First genomic representation of candidate bacterial phylum KSB3 points to enhanced environmental sensing as a trigger of wastewater bulking.</title>
        <authorList>
            <person name="Sekiguchi Y."/>
            <person name="Ohashi A."/>
            <person name="Parks D.H."/>
            <person name="Yamauchi T."/>
            <person name="Tyson G.W."/>
            <person name="Hugenholtz P."/>
        </authorList>
    </citation>
    <scope>NUCLEOTIDE SEQUENCE [LARGE SCALE GENOMIC DNA]</scope>
</reference>
<dbReference type="InterPro" id="IPR001789">
    <property type="entry name" value="Sig_transdc_resp-reg_receiver"/>
</dbReference>
<feature type="domain" description="Response regulatory" evidence="3">
    <location>
        <begin position="7"/>
        <end position="124"/>
    </location>
</feature>
<evidence type="ECO:0000313" key="4">
    <source>
        <dbReference type="EMBL" id="GAK57428.1"/>
    </source>
</evidence>
<dbReference type="Proteomes" id="UP000030661">
    <property type="component" value="Unassembled WGS sequence"/>
</dbReference>
<dbReference type="InterPro" id="IPR050595">
    <property type="entry name" value="Bact_response_regulator"/>
</dbReference>
<dbReference type="Gene3D" id="3.40.50.2300">
    <property type="match status" value="1"/>
</dbReference>
<evidence type="ECO:0000256" key="1">
    <source>
        <dbReference type="ARBA" id="ARBA00022553"/>
    </source>
</evidence>
<protein>
    <submittedName>
        <fullName evidence="4">Response regulator receiver protein</fullName>
    </submittedName>
</protein>
<dbReference type="HOGENOM" id="CLU_000445_69_17_0"/>
<proteinExistence type="predicted"/>
<dbReference type="Pfam" id="PF00072">
    <property type="entry name" value="Response_reg"/>
    <property type="match status" value="1"/>
</dbReference>
<dbReference type="PANTHER" id="PTHR44591:SF25">
    <property type="entry name" value="CHEMOTAXIS TWO-COMPONENT RESPONSE REGULATOR"/>
    <property type="match status" value="1"/>
</dbReference>
<dbReference type="PROSITE" id="PS50110">
    <property type="entry name" value="RESPONSE_REGULATORY"/>
    <property type="match status" value="1"/>
</dbReference>
<gene>
    <name evidence="4" type="ORF">U27_04395</name>
</gene>
<keyword evidence="5" id="KW-1185">Reference proteome</keyword>
<dbReference type="InterPro" id="IPR011006">
    <property type="entry name" value="CheY-like_superfamily"/>
</dbReference>
<dbReference type="SMART" id="SM00448">
    <property type="entry name" value="REC"/>
    <property type="match status" value="1"/>
</dbReference>
<dbReference type="GO" id="GO:0000160">
    <property type="term" value="P:phosphorelay signal transduction system"/>
    <property type="evidence" value="ECO:0007669"/>
    <property type="project" value="InterPro"/>
</dbReference>
<dbReference type="SUPFAM" id="SSF52172">
    <property type="entry name" value="CheY-like"/>
    <property type="match status" value="1"/>
</dbReference>